<protein>
    <submittedName>
        <fullName evidence="11">TRAP-type C4-dicarboxylate transport system permease small subunit</fullName>
    </submittedName>
</protein>
<keyword evidence="5 9" id="KW-0812">Transmembrane</keyword>
<sequence length="179" mass="20102">MNAAYKGIEKIKFVGLIISGAAISLMMILIALDVLLRTVFQLPTVGSYEIAQYFLMPLAFFPGLAYVYSSGIMPRLEMLVQKFKDRQQYIISIALVSLELILFLMLTIFAFQYAWVGFVEGVAFSMKGAVIPYYPVLFVIPAGFLLLTIEIFFVLLRNIQTKTAQLHISVNNAKEPPSM</sequence>
<evidence type="ECO:0000256" key="4">
    <source>
        <dbReference type="ARBA" id="ARBA00022519"/>
    </source>
</evidence>
<feature type="transmembrane region" description="Helical" evidence="9">
    <location>
        <begin position="12"/>
        <end position="30"/>
    </location>
</feature>
<evidence type="ECO:0000256" key="7">
    <source>
        <dbReference type="ARBA" id="ARBA00023136"/>
    </source>
</evidence>
<evidence type="ECO:0000256" key="9">
    <source>
        <dbReference type="SAM" id="Phobius"/>
    </source>
</evidence>
<evidence type="ECO:0000256" key="5">
    <source>
        <dbReference type="ARBA" id="ARBA00022692"/>
    </source>
</evidence>
<evidence type="ECO:0000256" key="6">
    <source>
        <dbReference type="ARBA" id="ARBA00022989"/>
    </source>
</evidence>
<evidence type="ECO:0000313" key="11">
    <source>
        <dbReference type="EMBL" id="MBM7633199.1"/>
    </source>
</evidence>
<comment type="caution">
    <text evidence="11">The sequence shown here is derived from an EMBL/GenBank/DDBJ whole genome shotgun (WGS) entry which is preliminary data.</text>
</comment>
<dbReference type="InterPro" id="IPR007387">
    <property type="entry name" value="TRAP_DctQ"/>
</dbReference>
<keyword evidence="12" id="KW-1185">Reference proteome</keyword>
<feature type="domain" description="Tripartite ATP-independent periplasmic transporters DctQ component" evidence="10">
    <location>
        <begin position="26"/>
        <end position="159"/>
    </location>
</feature>
<comment type="subcellular location">
    <subcellularLocation>
        <location evidence="1">Cell inner membrane</location>
        <topology evidence="1">Multi-pass membrane protein</topology>
    </subcellularLocation>
</comment>
<organism evidence="11 12">
    <name type="scientific">Geomicrobium sediminis</name>
    <dbReference type="NCBI Taxonomy" id="1347788"/>
    <lineage>
        <taxon>Bacteria</taxon>
        <taxon>Bacillati</taxon>
        <taxon>Bacillota</taxon>
        <taxon>Bacilli</taxon>
        <taxon>Bacillales</taxon>
        <taxon>Geomicrobium</taxon>
    </lineage>
</organism>
<name>A0ABS2PCN9_9BACL</name>
<keyword evidence="4" id="KW-0997">Cell inner membrane</keyword>
<dbReference type="RefSeq" id="WP_204697774.1">
    <property type="nucleotide sequence ID" value="NZ_JAFBEC010000006.1"/>
</dbReference>
<evidence type="ECO:0000259" key="10">
    <source>
        <dbReference type="Pfam" id="PF04290"/>
    </source>
</evidence>
<keyword evidence="6 9" id="KW-1133">Transmembrane helix</keyword>
<dbReference type="Proteomes" id="UP000741863">
    <property type="component" value="Unassembled WGS sequence"/>
</dbReference>
<gene>
    <name evidence="11" type="ORF">JOD17_002293</name>
</gene>
<evidence type="ECO:0000256" key="8">
    <source>
        <dbReference type="ARBA" id="ARBA00038436"/>
    </source>
</evidence>
<keyword evidence="2" id="KW-0813">Transport</keyword>
<feature type="transmembrane region" description="Helical" evidence="9">
    <location>
        <begin position="50"/>
        <end position="68"/>
    </location>
</feature>
<evidence type="ECO:0000256" key="1">
    <source>
        <dbReference type="ARBA" id="ARBA00004429"/>
    </source>
</evidence>
<dbReference type="PANTHER" id="PTHR35011:SF10">
    <property type="entry name" value="TRAP TRANSPORTER SMALL PERMEASE PROTEIN"/>
    <property type="match status" value="1"/>
</dbReference>
<dbReference type="Pfam" id="PF04290">
    <property type="entry name" value="DctQ"/>
    <property type="match status" value="1"/>
</dbReference>
<evidence type="ECO:0000256" key="3">
    <source>
        <dbReference type="ARBA" id="ARBA00022475"/>
    </source>
</evidence>
<dbReference type="InterPro" id="IPR055348">
    <property type="entry name" value="DctQ"/>
</dbReference>
<evidence type="ECO:0000313" key="12">
    <source>
        <dbReference type="Proteomes" id="UP000741863"/>
    </source>
</evidence>
<reference evidence="11 12" key="1">
    <citation type="submission" date="2021-01" db="EMBL/GenBank/DDBJ databases">
        <title>Genomic Encyclopedia of Type Strains, Phase IV (KMG-IV): sequencing the most valuable type-strain genomes for metagenomic binning, comparative biology and taxonomic classification.</title>
        <authorList>
            <person name="Goeker M."/>
        </authorList>
    </citation>
    <scope>NUCLEOTIDE SEQUENCE [LARGE SCALE GENOMIC DNA]</scope>
    <source>
        <strain evidence="11 12">DSM 25540</strain>
    </source>
</reference>
<feature type="transmembrane region" description="Helical" evidence="9">
    <location>
        <begin position="89"/>
        <end position="113"/>
    </location>
</feature>
<evidence type="ECO:0000256" key="2">
    <source>
        <dbReference type="ARBA" id="ARBA00022448"/>
    </source>
</evidence>
<accession>A0ABS2PCN9</accession>
<dbReference type="PANTHER" id="PTHR35011">
    <property type="entry name" value="2,3-DIKETO-L-GULONATE TRAP TRANSPORTER SMALL PERMEASE PROTEIN YIAM"/>
    <property type="match status" value="1"/>
</dbReference>
<comment type="similarity">
    <text evidence="8">Belongs to the TRAP transporter small permease family.</text>
</comment>
<keyword evidence="3" id="KW-1003">Cell membrane</keyword>
<dbReference type="EMBL" id="JAFBEC010000006">
    <property type="protein sequence ID" value="MBM7633199.1"/>
    <property type="molecule type" value="Genomic_DNA"/>
</dbReference>
<feature type="transmembrane region" description="Helical" evidence="9">
    <location>
        <begin position="133"/>
        <end position="156"/>
    </location>
</feature>
<keyword evidence="7 9" id="KW-0472">Membrane</keyword>
<proteinExistence type="inferred from homology"/>